<reference evidence="2 3" key="1">
    <citation type="journal article" date="2019" name="Plant Biotechnol. J.">
        <title>The red bayberry genome and genetic basis of sex determination.</title>
        <authorList>
            <person name="Jia H.M."/>
            <person name="Jia H.J."/>
            <person name="Cai Q.L."/>
            <person name="Wang Y."/>
            <person name="Zhao H.B."/>
            <person name="Yang W.F."/>
            <person name="Wang G.Y."/>
            <person name="Li Y.H."/>
            <person name="Zhan D.L."/>
            <person name="Shen Y.T."/>
            <person name="Niu Q.F."/>
            <person name="Chang L."/>
            <person name="Qiu J."/>
            <person name="Zhao L."/>
            <person name="Xie H.B."/>
            <person name="Fu W.Y."/>
            <person name="Jin J."/>
            <person name="Li X.W."/>
            <person name="Jiao Y."/>
            <person name="Zhou C.C."/>
            <person name="Tu T."/>
            <person name="Chai C.Y."/>
            <person name="Gao J.L."/>
            <person name="Fan L.J."/>
            <person name="van de Weg E."/>
            <person name="Wang J.Y."/>
            <person name="Gao Z.S."/>
        </authorList>
    </citation>
    <scope>NUCLEOTIDE SEQUENCE [LARGE SCALE GENOMIC DNA]</scope>
    <source>
        <tissue evidence="2">Leaves</tissue>
    </source>
</reference>
<dbReference type="AlphaFoldDB" id="A0A6A1V1K9"/>
<dbReference type="PANTHER" id="PTHR36335">
    <property type="entry name" value="CHAPERONE DNAJ-DOMAIN SUPERFAMILY PROTEIN"/>
    <property type="match status" value="1"/>
</dbReference>
<keyword evidence="3" id="KW-1185">Reference proteome</keyword>
<gene>
    <name evidence="2" type="ORF">CJ030_MR7G015964</name>
</gene>
<name>A0A6A1V1K9_9ROSI</name>
<proteinExistence type="predicted"/>
<feature type="compositionally biased region" description="Polar residues" evidence="1">
    <location>
        <begin position="13"/>
        <end position="27"/>
    </location>
</feature>
<dbReference type="OrthoDB" id="498970at2759"/>
<protein>
    <submittedName>
        <fullName evidence="2">Uncharacterized protein</fullName>
    </submittedName>
</protein>
<feature type="region of interest" description="Disordered" evidence="1">
    <location>
        <begin position="84"/>
        <end position="126"/>
    </location>
</feature>
<dbReference type="Proteomes" id="UP000516437">
    <property type="component" value="Chromosome 7"/>
</dbReference>
<accession>A0A6A1V1K9</accession>
<evidence type="ECO:0000256" key="1">
    <source>
        <dbReference type="SAM" id="MobiDB-lite"/>
    </source>
</evidence>
<sequence length="501" mass="55793">MRGTGLARGHSHPGTSSGYKRSKSGNMKGTLDDVVLIDVDSDVSSNVVVIDVPQPPIKRKLRGSNELRKQQKFPHHGVISIDDDESDVMDCPGIGDKGGGELDSDATSSKRSCPASKSMQNSEDLDGDECWVVHEKKSSFRLSKCKQTSLDKAACRQRYGLNHESESSSSESDCSDCEVMEGSFGKLHEQWEKASLKRKLDLHKGQSSLNDHTNIYGSHIDGENGTEEHPEVPVCSGWSNEDNEKVTQSAFVASVDECMEDTAFSSGMGIPFANSDQRVHRTFMEDPPLSYEWWRAAPSNSGMGIPFANSDQRVNPMFTEDPPLSYEWWGPNNDNICSNGFCSGEQSSRRSPLSTDPERCDQQSKCARSNDQGEIHGDLDGSVLRNKEDEFPQVPSTADICDETHGNLDRVEAIFKEKVKADSEELFFSKPQVIETAKAPETHDVNIPLLAQDVNVTPSSQKDIINEREKLKETDEYKRAIEAEWASRQRQLQIQVWHVYL</sequence>
<feature type="region of interest" description="Disordered" evidence="1">
    <location>
        <begin position="1"/>
        <end position="27"/>
    </location>
</feature>
<dbReference type="EMBL" id="RXIC02000025">
    <property type="protein sequence ID" value="KAB1206569.1"/>
    <property type="molecule type" value="Genomic_DNA"/>
</dbReference>
<comment type="caution">
    <text evidence="2">The sequence shown here is derived from an EMBL/GenBank/DDBJ whole genome shotgun (WGS) entry which is preliminary data.</text>
</comment>
<dbReference type="PANTHER" id="PTHR36335:SF1">
    <property type="entry name" value="CHAPERONE DNAJ-DOMAIN SUPERFAMILY PROTEIN"/>
    <property type="match status" value="1"/>
</dbReference>
<organism evidence="2 3">
    <name type="scientific">Morella rubra</name>
    <name type="common">Chinese bayberry</name>
    <dbReference type="NCBI Taxonomy" id="262757"/>
    <lineage>
        <taxon>Eukaryota</taxon>
        <taxon>Viridiplantae</taxon>
        <taxon>Streptophyta</taxon>
        <taxon>Embryophyta</taxon>
        <taxon>Tracheophyta</taxon>
        <taxon>Spermatophyta</taxon>
        <taxon>Magnoliopsida</taxon>
        <taxon>eudicotyledons</taxon>
        <taxon>Gunneridae</taxon>
        <taxon>Pentapetalae</taxon>
        <taxon>rosids</taxon>
        <taxon>fabids</taxon>
        <taxon>Fagales</taxon>
        <taxon>Myricaceae</taxon>
        <taxon>Morella</taxon>
    </lineage>
</organism>
<feature type="region of interest" description="Disordered" evidence="1">
    <location>
        <begin position="346"/>
        <end position="381"/>
    </location>
</feature>
<feature type="compositionally biased region" description="Basic and acidic residues" evidence="1">
    <location>
        <begin position="371"/>
        <end position="381"/>
    </location>
</feature>
<evidence type="ECO:0000313" key="2">
    <source>
        <dbReference type="EMBL" id="KAB1206569.1"/>
    </source>
</evidence>
<evidence type="ECO:0000313" key="3">
    <source>
        <dbReference type="Proteomes" id="UP000516437"/>
    </source>
</evidence>
<feature type="compositionally biased region" description="Polar residues" evidence="1">
    <location>
        <begin position="105"/>
        <end position="122"/>
    </location>
</feature>